<organism evidence="2 3">
    <name type="scientific">Dryococelus australis</name>
    <dbReference type="NCBI Taxonomy" id="614101"/>
    <lineage>
        <taxon>Eukaryota</taxon>
        <taxon>Metazoa</taxon>
        <taxon>Ecdysozoa</taxon>
        <taxon>Arthropoda</taxon>
        <taxon>Hexapoda</taxon>
        <taxon>Insecta</taxon>
        <taxon>Pterygota</taxon>
        <taxon>Neoptera</taxon>
        <taxon>Polyneoptera</taxon>
        <taxon>Phasmatodea</taxon>
        <taxon>Verophasmatodea</taxon>
        <taxon>Anareolatae</taxon>
        <taxon>Phasmatidae</taxon>
        <taxon>Eurycanthinae</taxon>
        <taxon>Dryococelus</taxon>
    </lineage>
</organism>
<evidence type="ECO:0000313" key="3">
    <source>
        <dbReference type="Proteomes" id="UP001159363"/>
    </source>
</evidence>
<reference evidence="2 3" key="1">
    <citation type="submission" date="2023-02" db="EMBL/GenBank/DDBJ databases">
        <title>LHISI_Scaffold_Assembly.</title>
        <authorList>
            <person name="Stuart O.P."/>
            <person name="Cleave R."/>
            <person name="Magrath M.J.L."/>
            <person name="Mikheyev A.S."/>
        </authorList>
    </citation>
    <scope>NUCLEOTIDE SEQUENCE [LARGE SCALE GENOMIC DNA]</scope>
    <source>
        <strain evidence="2">Daus_M_001</strain>
        <tissue evidence="2">Leg muscle</tissue>
    </source>
</reference>
<dbReference type="Proteomes" id="UP001159363">
    <property type="component" value="Chromosome 13"/>
</dbReference>
<protein>
    <submittedName>
        <fullName evidence="2">Uncharacterized protein</fullName>
    </submittedName>
</protein>
<dbReference type="EMBL" id="JARBHB010000014">
    <property type="protein sequence ID" value="KAJ8868313.1"/>
    <property type="molecule type" value="Genomic_DNA"/>
</dbReference>
<feature type="region of interest" description="Disordered" evidence="1">
    <location>
        <begin position="569"/>
        <end position="601"/>
    </location>
</feature>
<keyword evidence="3" id="KW-1185">Reference proteome</keyword>
<sequence>MKVQSRNTVLCYRDLQAQRSHNNNTPRYVNSRGGLPLIAGNFVTVRNYELFAWCDIENHGKPKSGYWERENNPGTSSVRAQCHISLPPRSVMLAWTSRRVGHKQENATITSIFSLLIVGATVAERLARSPPTIANRAQSPAGSPDFRVWISCRTMPLVGGSSRGSPASPAPSFRRCSIFTSLLLILKRITGNLLLLRIANDWTRMQEDAGSIPGPTILTSVSRDFLDSLQQQATAGLVARARLYFSRRNSSFPPGRSGDGPRPSCTAISAIFLPEDKVQPGVLRYSRAPAGSGCPAERGENSQQRAGNRVAVGSYARLYHRGLKLDPRSVLRSKLKTVAPFEFRAGLKIGMKFISNRRNWWFEILMRDQQPSSTKCNRGRCWCNRALVAVLQHREKAALLSARRTCAKWFGRLFTTMRVKRELQCQTVSPDFVVIGFSGLPPTMDANLKTYSRQNPPISGIFWPVSHVRKSGSNPTGDRTRFTFVPLRHCGPADVQWSRPLEGDSSRLVIGKAYQLSYASKQVQGEIPELKFHLDRQFIEAPGRHLEDLISAPRHAGLSTRPAWSETIYPARSTMPGGSRWPMKRGRPRNPDPYGSRSAGELHPPQHLAVLTALYAGCWLFTVTNTGKKGRWKREIPEKTRRPAASPGTISTWGNPGVTRPMTEDGSPCWEASRLTAQPSRARD</sequence>
<feature type="region of interest" description="Disordered" evidence="1">
    <location>
        <begin position="633"/>
        <end position="684"/>
    </location>
</feature>
<comment type="caution">
    <text evidence="2">The sequence shown here is derived from an EMBL/GenBank/DDBJ whole genome shotgun (WGS) entry which is preliminary data.</text>
</comment>
<evidence type="ECO:0000313" key="2">
    <source>
        <dbReference type="EMBL" id="KAJ8868313.1"/>
    </source>
</evidence>
<evidence type="ECO:0000256" key="1">
    <source>
        <dbReference type="SAM" id="MobiDB-lite"/>
    </source>
</evidence>
<name>A0ABQ9G782_9NEOP</name>
<feature type="compositionally biased region" description="Polar residues" evidence="1">
    <location>
        <begin position="675"/>
        <end position="684"/>
    </location>
</feature>
<accession>A0ABQ9G782</accession>
<proteinExistence type="predicted"/>
<gene>
    <name evidence="2" type="ORF">PR048_029829</name>
</gene>